<proteinExistence type="predicted"/>
<accession>A0A428NS16</accession>
<dbReference type="EMBL" id="NKCL01001106">
    <property type="protein sequence ID" value="RSL43593.1"/>
    <property type="molecule type" value="Genomic_DNA"/>
</dbReference>
<sequence length="130" mass="13419">SDDADEGLGVDLGGSSTLTPHTPRVSPSCRGPLSPLLTRPSPSDPPPRPPPPPPPSVGPVNQIQSVSCSSGAAYCCTPETDKWGSNYFQCSNYLNSCDSIVVCCNSQANQGSASAQTCSAFGDTKVIYVN</sequence>
<evidence type="ECO:0000313" key="2">
    <source>
        <dbReference type="EMBL" id="RSL43593.1"/>
    </source>
</evidence>
<feature type="non-terminal residue" evidence="2">
    <location>
        <position position="1"/>
    </location>
</feature>
<evidence type="ECO:0008006" key="4">
    <source>
        <dbReference type="Google" id="ProtNLM"/>
    </source>
</evidence>
<organism evidence="2 3">
    <name type="scientific">Fusarium floridanum</name>
    <dbReference type="NCBI Taxonomy" id="1325733"/>
    <lineage>
        <taxon>Eukaryota</taxon>
        <taxon>Fungi</taxon>
        <taxon>Dikarya</taxon>
        <taxon>Ascomycota</taxon>
        <taxon>Pezizomycotina</taxon>
        <taxon>Sordariomycetes</taxon>
        <taxon>Hypocreomycetidae</taxon>
        <taxon>Hypocreales</taxon>
        <taxon>Nectriaceae</taxon>
        <taxon>Fusarium</taxon>
        <taxon>Fusarium solani species complex</taxon>
    </lineage>
</organism>
<gene>
    <name evidence="2" type="ORF">CEP51_016340</name>
</gene>
<feature type="region of interest" description="Disordered" evidence="1">
    <location>
        <begin position="1"/>
        <end position="62"/>
    </location>
</feature>
<protein>
    <recommendedName>
        <fullName evidence="4">Hydrophobin</fullName>
    </recommendedName>
</protein>
<name>A0A428NS16_9HYPO</name>
<keyword evidence="3" id="KW-1185">Reference proteome</keyword>
<dbReference type="AlphaFoldDB" id="A0A428NS16"/>
<feature type="compositionally biased region" description="Low complexity" evidence="1">
    <location>
        <begin position="32"/>
        <end position="41"/>
    </location>
</feature>
<dbReference type="Proteomes" id="UP000287972">
    <property type="component" value="Unassembled WGS sequence"/>
</dbReference>
<reference evidence="2 3" key="1">
    <citation type="submission" date="2017-06" db="EMBL/GenBank/DDBJ databases">
        <title>Comparative genomic analysis of Ambrosia Fusariam Clade fungi.</title>
        <authorList>
            <person name="Stajich J.E."/>
            <person name="Carrillo J."/>
            <person name="Kijimoto T."/>
            <person name="Eskalen A."/>
            <person name="O'Donnell K."/>
            <person name="Kasson M."/>
        </authorList>
    </citation>
    <scope>NUCLEOTIDE SEQUENCE [LARGE SCALE GENOMIC DNA]</scope>
    <source>
        <strain evidence="2 3">NRRL62606</strain>
    </source>
</reference>
<feature type="compositionally biased region" description="Pro residues" evidence="1">
    <location>
        <begin position="42"/>
        <end position="57"/>
    </location>
</feature>
<comment type="caution">
    <text evidence="2">The sequence shown here is derived from an EMBL/GenBank/DDBJ whole genome shotgun (WGS) entry which is preliminary data.</text>
</comment>
<evidence type="ECO:0000256" key="1">
    <source>
        <dbReference type="SAM" id="MobiDB-lite"/>
    </source>
</evidence>
<evidence type="ECO:0000313" key="3">
    <source>
        <dbReference type="Proteomes" id="UP000287972"/>
    </source>
</evidence>